<dbReference type="Pfam" id="PF13362">
    <property type="entry name" value="Toprim_3"/>
    <property type="match status" value="1"/>
</dbReference>
<dbReference type="InterPro" id="IPR002694">
    <property type="entry name" value="Znf_CHC2"/>
</dbReference>
<evidence type="ECO:0000256" key="3">
    <source>
        <dbReference type="ARBA" id="ARBA00022679"/>
    </source>
</evidence>
<evidence type="ECO:0000259" key="10">
    <source>
        <dbReference type="SMART" id="SM00400"/>
    </source>
</evidence>
<keyword evidence="9" id="KW-0804">Transcription</keyword>
<evidence type="ECO:0000313" key="12">
    <source>
        <dbReference type="EMBL" id="MXO63433.1"/>
    </source>
</evidence>
<evidence type="ECO:0000256" key="7">
    <source>
        <dbReference type="ARBA" id="ARBA00022771"/>
    </source>
</evidence>
<dbReference type="Gene3D" id="3.40.1360.10">
    <property type="match status" value="1"/>
</dbReference>
<keyword evidence="7" id="KW-0863">Zinc-finger</keyword>
<dbReference type="Proteomes" id="UP000445582">
    <property type="component" value="Unassembled WGS sequence"/>
</dbReference>
<dbReference type="GO" id="GO:0005737">
    <property type="term" value="C:cytoplasm"/>
    <property type="evidence" value="ECO:0007669"/>
    <property type="project" value="TreeGrafter"/>
</dbReference>
<dbReference type="InterPro" id="IPR034154">
    <property type="entry name" value="TOPRIM_DnaG/twinkle"/>
</dbReference>
<gene>
    <name evidence="12" type="ORF">GRI48_10460</name>
</gene>
<keyword evidence="3" id="KW-0808">Transferase</keyword>
<dbReference type="GO" id="GO:0003899">
    <property type="term" value="F:DNA-directed RNA polymerase activity"/>
    <property type="evidence" value="ECO:0007669"/>
    <property type="project" value="InterPro"/>
</dbReference>
<evidence type="ECO:0000256" key="6">
    <source>
        <dbReference type="ARBA" id="ARBA00022723"/>
    </source>
</evidence>
<dbReference type="GO" id="GO:0003677">
    <property type="term" value="F:DNA binding"/>
    <property type="evidence" value="ECO:0007669"/>
    <property type="project" value="InterPro"/>
</dbReference>
<keyword evidence="13" id="KW-1185">Reference proteome</keyword>
<keyword evidence="5" id="KW-0235">DNA replication</keyword>
<dbReference type="PANTHER" id="PTHR30313:SF2">
    <property type="entry name" value="DNA PRIMASE"/>
    <property type="match status" value="1"/>
</dbReference>
<dbReference type="PANTHER" id="PTHR30313">
    <property type="entry name" value="DNA PRIMASE"/>
    <property type="match status" value="1"/>
</dbReference>
<dbReference type="AlphaFoldDB" id="A0A844YI63"/>
<name>A0A844YI63_9SPHN</name>
<dbReference type="Pfam" id="PF01807">
    <property type="entry name" value="Zn_ribbon_DnaG"/>
    <property type="match status" value="1"/>
</dbReference>
<keyword evidence="6" id="KW-0479">Metal-binding</keyword>
<accession>A0A844YI63</accession>
<protein>
    <submittedName>
        <fullName evidence="12">Virulence-associated protein E</fullName>
    </submittedName>
</protein>
<reference evidence="12 13" key="1">
    <citation type="submission" date="2019-12" db="EMBL/GenBank/DDBJ databases">
        <title>Genomic-based taxomic classification of the family Erythrobacteraceae.</title>
        <authorList>
            <person name="Xu L."/>
        </authorList>
    </citation>
    <scope>NUCLEOTIDE SEQUENCE [LARGE SCALE GENOMIC DNA]</scope>
    <source>
        <strain evidence="12 13">MCCC 1A09965</strain>
    </source>
</reference>
<dbReference type="SUPFAM" id="SSF57783">
    <property type="entry name" value="Zinc beta-ribbon"/>
    <property type="match status" value="1"/>
</dbReference>
<keyword evidence="4" id="KW-0548">Nucleotidyltransferase</keyword>
<keyword evidence="8" id="KW-0862">Zinc</keyword>
<proteinExistence type="predicted"/>
<dbReference type="SMART" id="SM00493">
    <property type="entry name" value="TOPRIM"/>
    <property type="match status" value="1"/>
</dbReference>
<evidence type="ECO:0000259" key="11">
    <source>
        <dbReference type="SMART" id="SM00493"/>
    </source>
</evidence>
<keyword evidence="1" id="KW-0240">DNA-directed RNA polymerase</keyword>
<feature type="domain" description="Toprim" evidence="11">
    <location>
        <begin position="212"/>
        <end position="281"/>
    </location>
</feature>
<keyword evidence="2" id="KW-0639">Primosome</keyword>
<comment type="caution">
    <text evidence="12">The sequence shown here is derived from an EMBL/GenBank/DDBJ whole genome shotgun (WGS) entry which is preliminary data.</text>
</comment>
<dbReference type="GO" id="GO:0000428">
    <property type="term" value="C:DNA-directed RNA polymerase complex"/>
    <property type="evidence" value="ECO:0007669"/>
    <property type="project" value="UniProtKB-KW"/>
</dbReference>
<dbReference type="GO" id="GO:0008270">
    <property type="term" value="F:zinc ion binding"/>
    <property type="evidence" value="ECO:0007669"/>
    <property type="project" value="UniProtKB-KW"/>
</dbReference>
<dbReference type="SMART" id="SM00400">
    <property type="entry name" value="ZnF_CHCC"/>
    <property type="match status" value="1"/>
</dbReference>
<dbReference type="InterPro" id="IPR050219">
    <property type="entry name" value="DnaG_primase"/>
</dbReference>
<dbReference type="InterPro" id="IPR006171">
    <property type="entry name" value="TOPRIM_dom"/>
</dbReference>
<evidence type="ECO:0000313" key="13">
    <source>
        <dbReference type="Proteomes" id="UP000445582"/>
    </source>
</evidence>
<dbReference type="InterPro" id="IPR055570">
    <property type="entry name" value="DUF7146"/>
</dbReference>
<dbReference type="EMBL" id="WTYN01000001">
    <property type="protein sequence ID" value="MXO63433.1"/>
    <property type="molecule type" value="Genomic_DNA"/>
</dbReference>
<feature type="domain" description="Zinc finger CHC2-type" evidence="10">
    <location>
        <begin position="32"/>
        <end position="86"/>
    </location>
</feature>
<evidence type="ECO:0000256" key="4">
    <source>
        <dbReference type="ARBA" id="ARBA00022695"/>
    </source>
</evidence>
<dbReference type="CDD" id="cd01029">
    <property type="entry name" value="TOPRIM_primases"/>
    <property type="match status" value="1"/>
</dbReference>
<dbReference type="InterPro" id="IPR036977">
    <property type="entry name" value="DNA_primase_Znf_CHC2"/>
</dbReference>
<dbReference type="GO" id="GO:1990077">
    <property type="term" value="C:primosome complex"/>
    <property type="evidence" value="ECO:0007669"/>
    <property type="project" value="UniProtKB-KW"/>
</dbReference>
<evidence type="ECO:0000256" key="1">
    <source>
        <dbReference type="ARBA" id="ARBA00022478"/>
    </source>
</evidence>
<sequence>MGLLDLDTIRRAHPLPQVVAGVVKLQRAGSEWKACCPLHNDRSPSFTIFDGGNRFQCFGCGAHGDVLDFIQQLHGVGLREAAAMLSGGDLPTVEVVALPSVDDASDRVEEARSIWRNAGPVAGTVGAAYLRSRGITIDPPLSLRFTMIPYGRSGPAHPCLVCCVSSPDGPLQGIQRIYLAPDGKGKADLPSPKLSLGRVRGGAIRLAPLDGGEVVVAEGPETGLSLLQVLRRPVWVACGTVMLPAIQFPATVRSVAIGGDNDDAGRAAASKAATEFANRGLSTRVFFPACRGDFNDLLMEAA</sequence>
<evidence type="ECO:0000256" key="5">
    <source>
        <dbReference type="ARBA" id="ARBA00022705"/>
    </source>
</evidence>
<evidence type="ECO:0000256" key="8">
    <source>
        <dbReference type="ARBA" id="ARBA00022833"/>
    </source>
</evidence>
<dbReference type="OrthoDB" id="7465087at2"/>
<evidence type="ECO:0000256" key="9">
    <source>
        <dbReference type="ARBA" id="ARBA00023163"/>
    </source>
</evidence>
<dbReference type="Gene3D" id="3.90.580.10">
    <property type="entry name" value="Zinc finger, CHC2-type domain"/>
    <property type="match status" value="1"/>
</dbReference>
<dbReference type="Pfam" id="PF23639">
    <property type="entry name" value="DUF7146"/>
    <property type="match status" value="1"/>
</dbReference>
<evidence type="ECO:0000256" key="2">
    <source>
        <dbReference type="ARBA" id="ARBA00022515"/>
    </source>
</evidence>
<dbReference type="GO" id="GO:0006269">
    <property type="term" value="P:DNA replication, synthesis of primer"/>
    <property type="evidence" value="ECO:0007669"/>
    <property type="project" value="UniProtKB-KW"/>
</dbReference>
<organism evidence="12 13">
    <name type="scientific">Qipengyuania oceanensis</name>
    <dbReference type="NCBI Taxonomy" id="1463597"/>
    <lineage>
        <taxon>Bacteria</taxon>
        <taxon>Pseudomonadati</taxon>
        <taxon>Pseudomonadota</taxon>
        <taxon>Alphaproteobacteria</taxon>
        <taxon>Sphingomonadales</taxon>
        <taxon>Erythrobacteraceae</taxon>
        <taxon>Qipengyuania</taxon>
    </lineage>
</organism>